<dbReference type="PANTHER" id="PTHR10695:SF46">
    <property type="entry name" value="BIFUNCTIONAL COENZYME A SYNTHASE-RELATED"/>
    <property type="match status" value="1"/>
</dbReference>
<dbReference type="Gene3D" id="3.40.50.300">
    <property type="entry name" value="P-loop containing nucleotide triphosphate hydrolases"/>
    <property type="match status" value="1"/>
</dbReference>
<keyword evidence="5" id="KW-0808">Transferase</keyword>
<evidence type="ECO:0000256" key="1">
    <source>
        <dbReference type="ARBA" id="ARBA00009018"/>
    </source>
</evidence>
<keyword evidence="5" id="KW-0963">Cytoplasm</keyword>
<reference evidence="8" key="1">
    <citation type="submission" date="2015-03" db="EMBL/GenBank/DDBJ databases">
        <authorList>
            <person name="Ferrari E."/>
            <person name="Walter M.C."/>
            <person name="Huptas C."/>
            <person name="Scherer S."/>
            <person name="Mueller-Herbst S."/>
        </authorList>
    </citation>
    <scope>NUCLEOTIDE SEQUENCE [LARGE SCALE GENOMIC DNA]</scope>
    <source>
        <strain evidence="8">LWP01</strain>
    </source>
</reference>
<dbReference type="InterPro" id="IPR027417">
    <property type="entry name" value="P-loop_NTPase"/>
</dbReference>
<protein>
    <recommendedName>
        <fullName evidence="5 6">Dephospho-CoA kinase</fullName>
        <ecNumber evidence="5 6">2.7.1.24</ecNumber>
    </recommendedName>
    <alternativeName>
        <fullName evidence="5">Dephosphocoenzyme A kinase</fullName>
    </alternativeName>
</protein>
<keyword evidence="8" id="KW-1185">Reference proteome</keyword>
<dbReference type="HAMAP" id="MF_00376">
    <property type="entry name" value="Dephospho_CoA_kinase"/>
    <property type="match status" value="1"/>
</dbReference>
<dbReference type="GO" id="GO:0005524">
    <property type="term" value="F:ATP binding"/>
    <property type="evidence" value="ECO:0007669"/>
    <property type="project" value="UniProtKB-UniRule"/>
</dbReference>
<dbReference type="UniPathway" id="UPA00241">
    <property type="reaction ID" value="UER00356"/>
</dbReference>
<dbReference type="EC" id="2.7.1.24" evidence="5 6"/>
<evidence type="ECO:0000256" key="4">
    <source>
        <dbReference type="ARBA" id="ARBA00022993"/>
    </source>
</evidence>
<dbReference type="GO" id="GO:0015937">
    <property type="term" value="P:coenzyme A biosynthetic process"/>
    <property type="evidence" value="ECO:0007669"/>
    <property type="project" value="UniProtKB-UniRule"/>
</dbReference>
<keyword evidence="3 5" id="KW-0067">ATP-binding</keyword>
<dbReference type="KEGG" id="lwi:UE46_09645"/>
<accession>A0A1S7FV67</accession>
<evidence type="ECO:0000256" key="6">
    <source>
        <dbReference type="NCBIfam" id="TIGR00152"/>
    </source>
</evidence>
<dbReference type="Proteomes" id="UP000223060">
    <property type="component" value="Chromosome"/>
</dbReference>
<evidence type="ECO:0000313" key="7">
    <source>
        <dbReference type="EMBL" id="AQY51292.1"/>
    </source>
</evidence>
<keyword evidence="2 5" id="KW-0547">Nucleotide-binding</keyword>
<keyword evidence="4 5" id="KW-0173">Coenzyme A biosynthesis</keyword>
<dbReference type="CDD" id="cd02022">
    <property type="entry name" value="DPCK"/>
    <property type="match status" value="1"/>
</dbReference>
<organism evidence="7 8">
    <name type="scientific">Listeria weihenstephanensis</name>
    <dbReference type="NCBI Taxonomy" id="1006155"/>
    <lineage>
        <taxon>Bacteria</taxon>
        <taxon>Bacillati</taxon>
        <taxon>Bacillota</taxon>
        <taxon>Bacilli</taxon>
        <taxon>Bacillales</taxon>
        <taxon>Listeriaceae</taxon>
        <taxon>Listeria</taxon>
    </lineage>
</organism>
<proteinExistence type="inferred from homology"/>
<name>A0A1S7FV67_9LIST</name>
<dbReference type="RefSeq" id="WP_036061690.1">
    <property type="nucleotide sequence ID" value="NZ_CP011102.1"/>
</dbReference>
<dbReference type="SUPFAM" id="SSF52540">
    <property type="entry name" value="P-loop containing nucleoside triphosphate hydrolases"/>
    <property type="match status" value="1"/>
</dbReference>
<comment type="pathway">
    <text evidence="5">Cofactor biosynthesis; coenzyme A biosynthesis; CoA from (R)-pantothenate: step 5/5.</text>
</comment>
<evidence type="ECO:0000256" key="5">
    <source>
        <dbReference type="HAMAP-Rule" id="MF_00376"/>
    </source>
</evidence>
<comment type="catalytic activity">
    <reaction evidence="5">
        <text>3'-dephospho-CoA + ATP = ADP + CoA + H(+)</text>
        <dbReference type="Rhea" id="RHEA:18245"/>
        <dbReference type="ChEBI" id="CHEBI:15378"/>
        <dbReference type="ChEBI" id="CHEBI:30616"/>
        <dbReference type="ChEBI" id="CHEBI:57287"/>
        <dbReference type="ChEBI" id="CHEBI:57328"/>
        <dbReference type="ChEBI" id="CHEBI:456216"/>
        <dbReference type="EC" id="2.7.1.24"/>
    </reaction>
</comment>
<dbReference type="GO" id="GO:0005737">
    <property type="term" value="C:cytoplasm"/>
    <property type="evidence" value="ECO:0007669"/>
    <property type="project" value="UniProtKB-SubCell"/>
</dbReference>
<comment type="subcellular location">
    <subcellularLocation>
        <location evidence="5">Cytoplasm</location>
    </subcellularLocation>
</comment>
<evidence type="ECO:0000313" key="8">
    <source>
        <dbReference type="Proteomes" id="UP000223060"/>
    </source>
</evidence>
<dbReference type="Pfam" id="PF01121">
    <property type="entry name" value="CoaE"/>
    <property type="match status" value="1"/>
</dbReference>
<dbReference type="FunFam" id="3.40.50.300:FF:000485">
    <property type="entry name" value="Dephospho-CoA kinase CAB5"/>
    <property type="match status" value="1"/>
</dbReference>
<comment type="function">
    <text evidence="5">Catalyzes the phosphorylation of the 3'-hydroxyl group of dephosphocoenzyme A to form coenzyme A.</text>
</comment>
<comment type="similarity">
    <text evidence="1 5">Belongs to the CoaE family.</text>
</comment>
<gene>
    <name evidence="5" type="primary">coaE</name>
    <name evidence="7" type="ORF">UE46_09645</name>
</gene>
<dbReference type="GO" id="GO:0004140">
    <property type="term" value="F:dephospho-CoA kinase activity"/>
    <property type="evidence" value="ECO:0007669"/>
    <property type="project" value="UniProtKB-UniRule"/>
</dbReference>
<dbReference type="InterPro" id="IPR001977">
    <property type="entry name" value="Depp_CoAkinase"/>
</dbReference>
<keyword evidence="5 7" id="KW-0418">Kinase</keyword>
<evidence type="ECO:0000256" key="3">
    <source>
        <dbReference type="ARBA" id="ARBA00022840"/>
    </source>
</evidence>
<dbReference type="AlphaFoldDB" id="A0A1S7FV67"/>
<feature type="binding site" evidence="5">
    <location>
        <begin position="12"/>
        <end position="17"/>
    </location>
    <ligand>
        <name>ATP</name>
        <dbReference type="ChEBI" id="CHEBI:30616"/>
    </ligand>
</feature>
<dbReference type="PROSITE" id="PS51219">
    <property type="entry name" value="DPCK"/>
    <property type="match status" value="1"/>
</dbReference>
<dbReference type="PANTHER" id="PTHR10695">
    <property type="entry name" value="DEPHOSPHO-COA KINASE-RELATED"/>
    <property type="match status" value="1"/>
</dbReference>
<dbReference type="NCBIfam" id="TIGR00152">
    <property type="entry name" value="dephospho-CoA kinase"/>
    <property type="match status" value="1"/>
</dbReference>
<dbReference type="EMBL" id="CP011102">
    <property type="protein sequence ID" value="AQY51292.1"/>
    <property type="molecule type" value="Genomic_DNA"/>
</dbReference>
<evidence type="ECO:0000256" key="2">
    <source>
        <dbReference type="ARBA" id="ARBA00022741"/>
    </source>
</evidence>
<sequence>MAYIIGLTGGIASGKSTVSQMLQEAGYPIVDADIAARKVVEKGTEGARQIEATFGIEVFQANGELDRQTLGNIIFHDPKRREQLNAIVHPLVKQWMLAERDRLIENGAEIIVFDIPLLIESKLEKLVDTIVVVAVDEETQLTRLMERNNATESEAIARISSQMPLSEKVKHANTVIDNSGSLQETKQQVDALVQTFLK</sequence>